<dbReference type="EMBL" id="VZAD01000007">
    <property type="protein sequence ID" value="MQP10462.1"/>
    <property type="molecule type" value="Genomic_DNA"/>
</dbReference>
<organism evidence="2 3">
    <name type="scientific">Segatella copri</name>
    <dbReference type="NCBI Taxonomy" id="165179"/>
    <lineage>
        <taxon>Bacteria</taxon>
        <taxon>Pseudomonadati</taxon>
        <taxon>Bacteroidota</taxon>
        <taxon>Bacteroidia</taxon>
        <taxon>Bacteroidales</taxon>
        <taxon>Prevotellaceae</taxon>
        <taxon>Segatella</taxon>
    </lineage>
</organism>
<evidence type="ECO:0000313" key="3">
    <source>
        <dbReference type="Proteomes" id="UP000384372"/>
    </source>
</evidence>
<dbReference type="OrthoDB" id="1093305at2"/>
<sequence length="212" mass="24701">MAKYKLQEMPDVHHDGKRRVYPKMMINRTLSRKEFVEMMHDYHRGTSPSMVEAVLIDVEDMLVRMLSMGYNVNLGNLGHYSLSLEFKDDKPAEMQDEDDKMTYRRVGVKNVNYRAAPEFVKEVKLETDQYLERDMGGVKRVLKSNYTREERIARALQVIEKNGFISLDDYAQLNNMSRTVASEDLKGITDDPQSPICSHGRHSHKVWVKREA</sequence>
<name>A0A6A7W7S8_9BACT</name>
<protein>
    <recommendedName>
        <fullName evidence="1">HU domain-containing protein</fullName>
    </recommendedName>
</protein>
<evidence type="ECO:0000259" key="1">
    <source>
        <dbReference type="Pfam" id="PF18291"/>
    </source>
</evidence>
<evidence type="ECO:0000313" key="2">
    <source>
        <dbReference type="EMBL" id="MQP10462.1"/>
    </source>
</evidence>
<feature type="domain" description="HU" evidence="1">
    <location>
        <begin position="2"/>
        <end position="124"/>
    </location>
</feature>
<reference evidence="2 3" key="1">
    <citation type="submission" date="2019-09" db="EMBL/GenBank/DDBJ databases">
        <title>Distinct polysaccharide growth profiles of human intestinal Prevotella copri isolates.</title>
        <authorList>
            <person name="Fehlner-Peach H."/>
            <person name="Magnabosco C."/>
            <person name="Raghavan V."/>
            <person name="Scher J.U."/>
            <person name="Tett A."/>
            <person name="Cox L.M."/>
            <person name="Gottsegen C."/>
            <person name="Watters A."/>
            <person name="Wiltshire- Gordon J.D."/>
            <person name="Segata N."/>
            <person name="Bonneau R."/>
            <person name="Littman D.R."/>
        </authorList>
    </citation>
    <scope>NUCLEOTIDE SEQUENCE [LARGE SCALE GENOMIC DNA]</scope>
    <source>
        <strain evidence="3">iAQ1173</strain>
    </source>
</reference>
<dbReference type="InterPro" id="IPR041607">
    <property type="entry name" value="HU-HIG"/>
</dbReference>
<accession>A0A6A7W7S8</accession>
<gene>
    <name evidence="2" type="ORF">F7D20_00430</name>
</gene>
<comment type="caution">
    <text evidence="2">The sequence shown here is derived from an EMBL/GenBank/DDBJ whole genome shotgun (WGS) entry which is preliminary data.</text>
</comment>
<dbReference type="Proteomes" id="UP000384372">
    <property type="component" value="Unassembled WGS sequence"/>
</dbReference>
<dbReference type="RefSeq" id="WP_158462312.1">
    <property type="nucleotide sequence ID" value="NZ_VZAD01000007.1"/>
</dbReference>
<proteinExistence type="predicted"/>
<dbReference type="Pfam" id="PF18291">
    <property type="entry name" value="HU-HIG"/>
    <property type="match status" value="1"/>
</dbReference>
<dbReference type="AlphaFoldDB" id="A0A6A7W7S8"/>
<keyword evidence="3" id="KW-1185">Reference proteome</keyword>